<evidence type="ECO:0000259" key="4">
    <source>
        <dbReference type="PROSITE" id="PS51459"/>
    </source>
</evidence>
<dbReference type="PANTHER" id="PTHR13504:SF38">
    <property type="entry name" value="FIDO DOMAIN-CONTAINING PROTEIN"/>
    <property type="match status" value="1"/>
</dbReference>
<dbReference type="InterPro" id="IPR003812">
    <property type="entry name" value="Fido"/>
</dbReference>
<dbReference type="InterPro" id="IPR036597">
    <property type="entry name" value="Fido-like_dom_sf"/>
</dbReference>
<dbReference type="Gene3D" id="1.10.10.10">
    <property type="entry name" value="Winged helix-like DNA-binding domain superfamily/Winged helix DNA-binding domain"/>
    <property type="match status" value="1"/>
</dbReference>
<accession>A0A0G1BCL0</accession>
<dbReference type="AlphaFoldDB" id="A0A0G1BCL0"/>
<evidence type="ECO:0000256" key="2">
    <source>
        <dbReference type="PIRSR" id="PIRSR640198-2"/>
    </source>
</evidence>
<organism evidence="5 6">
    <name type="scientific">Candidatus Daviesbacteria bacterium GW2011_GWA2_42_7</name>
    <dbReference type="NCBI Taxonomy" id="1618425"/>
    <lineage>
        <taxon>Bacteria</taxon>
        <taxon>Candidatus Daviesiibacteriota</taxon>
    </lineage>
</organism>
<evidence type="ECO:0000256" key="3">
    <source>
        <dbReference type="PIRSR" id="PIRSR640198-3"/>
    </source>
</evidence>
<dbReference type="SUPFAM" id="SSF140931">
    <property type="entry name" value="Fic-like"/>
    <property type="match status" value="1"/>
</dbReference>
<feature type="active site" evidence="1">
    <location>
        <position position="192"/>
    </location>
</feature>
<gene>
    <name evidence="5" type="ORF">UV41_C0006G0004</name>
</gene>
<feature type="binding site" evidence="2">
    <location>
        <begin position="234"/>
        <end position="235"/>
    </location>
    <ligand>
        <name>ATP</name>
        <dbReference type="ChEBI" id="CHEBI:30616"/>
    </ligand>
</feature>
<evidence type="ECO:0000313" key="6">
    <source>
        <dbReference type="Proteomes" id="UP000034785"/>
    </source>
</evidence>
<proteinExistence type="predicted"/>
<dbReference type="InterPro" id="IPR036390">
    <property type="entry name" value="WH_DNA-bd_sf"/>
</dbReference>
<comment type="caution">
    <text evidence="5">The sequence shown here is derived from an EMBL/GenBank/DDBJ whole genome shotgun (WGS) entry which is preliminary data.</text>
</comment>
<protein>
    <recommendedName>
        <fullName evidence="4">Fido domain-containing protein</fullName>
    </recommendedName>
</protein>
<dbReference type="PANTHER" id="PTHR13504">
    <property type="entry name" value="FIDO DOMAIN-CONTAINING PROTEIN DDB_G0283145"/>
    <property type="match status" value="1"/>
</dbReference>
<dbReference type="InterPro" id="IPR036388">
    <property type="entry name" value="WH-like_DNA-bd_sf"/>
</dbReference>
<dbReference type="EMBL" id="LCEJ01000006">
    <property type="protein sequence ID" value="KKS71052.1"/>
    <property type="molecule type" value="Genomic_DNA"/>
</dbReference>
<evidence type="ECO:0000313" key="5">
    <source>
        <dbReference type="EMBL" id="KKS71052.1"/>
    </source>
</evidence>
<dbReference type="InterPro" id="IPR040198">
    <property type="entry name" value="Fido_containing"/>
</dbReference>
<dbReference type="SUPFAM" id="SSF46785">
    <property type="entry name" value="Winged helix' DNA-binding domain"/>
    <property type="match status" value="1"/>
</dbReference>
<sequence>MYKPKFTVTSQILTSISEIAEIKSIVERSRVLPLNEAQLRREAISRMAHTSTSIEGNKLAQYQVDKVLSGMSVNADEKSILEVKNYQAALVQMDKIAKVSQVLNIGQVLEIHKFLMNGLVAEEKRGHFRKGAIYVVDDLGDGREQLRYEGPPATKVPHLINELLKWLVLAKKEDLHPVLISSIFHVQFVTIHPFTDGNGRIARLLTALILYQSGWDFRKIIVLEDFYNQDRQAYYNALNIVQGNKYHEGEDLTPWVEYFIEGFLVEARQVNEKIALMGFGKVSEAAEQIFLDRDEIQIMDFLATTGRITSQDVREILGVAKRTAQLKLKNLTDKGLLKSQGSGPSTYHVLYGGERA</sequence>
<feature type="site" description="Important for autoinhibition of adenylyltransferase activity" evidence="3">
    <location>
        <position position="55"/>
    </location>
</feature>
<dbReference type="PROSITE" id="PS51459">
    <property type="entry name" value="FIDO"/>
    <property type="match status" value="1"/>
</dbReference>
<dbReference type="GO" id="GO:0005524">
    <property type="term" value="F:ATP binding"/>
    <property type="evidence" value="ECO:0007669"/>
    <property type="project" value="UniProtKB-KW"/>
</dbReference>
<feature type="binding site" evidence="2">
    <location>
        <begin position="196"/>
        <end position="203"/>
    </location>
    <ligand>
        <name>ATP</name>
        <dbReference type="ChEBI" id="CHEBI:30616"/>
    </ligand>
</feature>
<reference evidence="5 6" key="1">
    <citation type="journal article" date="2015" name="Nature">
        <title>rRNA introns, odd ribosomes, and small enigmatic genomes across a large radiation of phyla.</title>
        <authorList>
            <person name="Brown C.T."/>
            <person name="Hug L.A."/>
            <person name="Thomas B.C."/>
            <person name="Sharon I."/>
            <person name="Castelle C.J."/>
            <person name="Singh A."/>
            <person name="Wilkins M.J."/>
            <person name="Williams K.H."/>
            <person name="Banfield J.F."/>
        </authorList>
    </citation>
    <scope>NUCLEOTIDE SEQUENCE [LARGE SCALE GENOMIC DNA]</scope>
</reference>
<name>A0A0G1BCL0_9BACT</name>
<keyword evidence="2" id="KW-0067">ATP-binding</keyword>
<keyword evidence="2" id="KW-0547">Nucleotide-binding</keyword>
<feature type="domain" description="Fido" evidence="4">
    <location>
        <begin position="103"/>
        <end position="261"/>
    </location>
</feature>
<dbReference type="Proteomes" id="UP000034785">
    <property type="component" value="Unassembled WGS sequence"/>
</dbReference>
<dbReference type="Pfam" id="PF02661">
    <property type="entry name" value="Fic"/>
    <property type="match status" value="1"/>
</dbReference>
<evidence type="ECO:0000256" key="1">
    <source>
        <dbReference type="PIRSR" id="PIRSR640198-1"/>
    </source>
</evidence>
<dbReference type="Gene3D" id="1.10.3290.10">
    <property type="entry name" value="Fido-like domain"/>
    <property type="match status" value="1"/>
</dbReference>